<protein>
    <submittedName>
        <fullName evidence="5">BMC domain-containing protein</fullName>
    </submittedName>
</protein>
<evidence type="ECO:0000313" key="5">
    <source>
        <dbReference type="EMBL" id="MBY0754472.1"/>
    </source>
</evidence>
<dbReference type="InterPro" id="IPR044872">
    <property type="entry name" value="CcmK/CsoS1_BMC"/>
</dbReference>
<dbReference type="Gene3D" id="3.30.70.1710">
    <property type="match status" value="1"/>
</dbReference>
<dbReference type="SUPFAM" id="SSF143414">
    <property type="entry name" value="CcmK-like"/>
    <property type="match status" value="1"/>
</dbReference>
<dbReference type="InterPro" id="IPR000249">
    <property type="entry name" value="BMC_dom"/>
</dbReference>
<keyword evidence="6" id="KW-1185">Reference proteome</keyword>
<dbReference type="Proteomes" id="UP001299068">
    <property type="component" value="Unassembled WGS sequence"/>
</dbReference>
<dbReference type="Pfam" id="PF00936">
    <property type="entry name" value="BMC"/>
    <property type="match status" value="1"/>
</dbReference>
<dbReference type="CDD" id="cd07045">
    <property type="entry name" value="BMC_CcmK_like"/>
    <property type="match status" value="1"/>
</dbReference>
<comment type="caution">
    <text evidence="5">The sequence shown here is derived from an EMBL/GenBank/DDBJ whole genome shotgun (WGS) entry which is preliminary data.</text>
</comment>
<accession>A0ABS7KV64</accession>
<gene>
    <name evidence="5" type="ORF">K5V21_03280</name>
</gene>
<sequence length="226" mass="25041">MIMQAIGMIETKGLLATIEAADAMVKSANVNILEKVYIGGGYVSVTVTGDVGAVKSAVDAGVSAVNRLGDSILVSHHVIARPHYDLESIMETKPAIERLEEAIEEKVLCEMVEESIEEAISETVDEAVEETIEESIDEEIINEGSEEVEALEILEKVIDLEITKEELDKLVEEKGLDEAFKILEDLKVSRIRKLAKEFKDLDITSKTISKEDKGSLLNRLRNHYKK</sequence>
<dbReference type="InterPro" id="IPR037233">
    <property type="entry name" value="CcmK-like_sf"/>
</dbReference>
<evidence type="ECO:0000313" key="6">
    <source>
        <dbReference type="Proteomes" id="UP001299068"/>
    </source>
</evidence>
<evidence type="ECO:0000256" key="2">
    <source>
        <dbReference type="ARBA" id="ARBA00024446"/>
    </source>
</evidence>
<feature type="domain" description="BMC" evidence="4">
    <location>
        <begin position="5"/>
        <end position="91"/>
    </location>
</feature>
<name>A0ABS7KV64_CLOSR</name>
<evidence type="ECO:0000259" key="4">
    <source>
        <dbReference type="PROSITE" id="PS51930"/>
    </source>
</evidence>
<proteinExistence type="inferred from homology"/>
<dbReference type="PANTHER" id="PTHR33941">
    <property type="entry name" value="PROPANEDIOL UTILIZATION PROTEIN PDUA"/>
    <property type="match status" value="1"/>
</dbReference>
<keyword evidence="2" id="KW-1283">Bacterial microcompartment</keyword>
<dbReference type="InterPro" id="IPR050575">
    <property type="entry name" value="BMC_shell"/>
</dbReference>
<reference evidence="5 6" key="1">
    <citation type="journal article" date="2021" name="Cell Host Microbe">
        <title>in vivo commensal control of Clostridioides difficile virulence.</title>
        <authorList>
            <person name="Girinathan B.P."/>
            <person name="Dibenedetto N."/>
            <person name="Worley J.N."/>
            <person name="Peltier J."/>
            <person name="Arrieta-Ortiz M.L."/>
            <person name="Rupa Christinal Immanuel S."/>
            <person name="Lavin R."/>
            <person name="Delaney M.L."/>
            <person name="Cummins C."/>
            <person name="Hoffmann M."/>
            <person name="Luo Y."/>
            <person name="Gonzalez-Escalona N."/>
            <person name="Allard M."/>
            <person name="Onderdonk A.B."/>
            <person name="Gerber G.K."/>
            <person name="Sonenshein A.L."/>
            <person name="Baliga N."/>
            <person name="Dupuy B."/>
            <person name="Bry L."/>
        </authorList>
    </citation>
    <scope>NUCLEOTIDE SEQUENCE [LARGE SCALE GENOMIC DNA]</scope>
    <source>
        <strain evidence="5 6">DSM 599</strain>
    </source>
</reference>
<comment type="subcellular location">
    <subcellularLocation>
        <location evidence="1">Bacterial microcompartment</location>
    </subcellularLocation>
</comment>
<dbReference type="SMART" id="SM00877">
    <property type="entry name" value="BMC"/>
    <property type="match status" value="1"/>
</dbReference>
<evidence type="ECO:0000256" key="1">
    <source>
        <dbReference type="ARBA" id="ARBA00024322"/>
    </source>
</evidence>
<dbReference type="PROSITE" id="PS51930">
    <property type="entry name" value="BMC_2"/>
    <property type="match status" value="1"/>
</dbReference>
<organism evidence="5 6">
    <name type="scientific">Clostridium sardiniense</name>
    <name type="common">Clostridium absonum</name>
    <dbReference type="NCBI Taxonomy" id="29369"/>
    <lineage>
        <taxon>Bacteria</taxon>
        <taxon>Bacillati</taxon>
        <taxon>Bacillota</taxon>
        <taxon>Clostridia</taxon>
        <taxon>Eubacteriales</taxon>
        <taxon>Clostridiaceae</taxon>
        <taxon>Clostridium</taxon>
    </lineage>
</organism>
<evidence type="ECO:0000256" key="3">
    <source>
        <dbReference type="PROSITE-ProRule" id="PRU01278"/>
    </source>
</evidence>
<comment type="similarity">
    <text evidence="3">Belongs to the bacterial microcompartments protein family.</text>
</comment>
<dbReference type="PANTHER" id="PTHR33941:SF11">
    <property type="entry name" value="BACTERIAL MICROCOMPARTMENT SHELL PROTEIN PDUJ"/>
    <property type="match status" value="1"/>
</dbReference>
<dbReference type="EMBL" id="JAIKTU010000002">
    <property type="protein sequence ID" value="MBY0754472.1"/>
    <property type="molecule type" value="Genomic_DNA"/>
</dbReference>